<feature type="signal peptide" evidence="1">
    <location>
        <begin position="1"/>
        <end position="25"/>
    </location>
</feature>
<sequence>MRKFLSVLAALALLFSVVQLPEAKAASAIKIVIDGQELVTDQAPVIVNGGYTMVPLRGIFEALGARVQWNQKAQTVTGIKGDTTIVLKLGAKTATINDKTVTLDAPARSIHGRTMVPIRFVSESLGDDVAWNKNTQSVLITTKSVKEVGAATSVTVSTVSQFGDGRDLQVSFTPPSDQTNVDSYRVLVVKAENAASFNLAKAQIVGSANYTSLSKYNPTQKTTLSASSRDVDGAVLRKNQAYKVFVLTVGNGTYALSASSVSISLSSSPTVNAATNVKIEDVGDYGDGRDLQVNFTKAANESNITGYRVMIVKSSLASNFDLAAANGMSSSYYTTVSKNSSVSTMSVTLNSSSRDTSGDSIRAGVAYTAFVLSLSSNTGTLAHGLSAGSASVTLGTSPQIPMITSVEDVDNNSDGRDLRVSFNKATDETRIGAYRVFVVRDYDYGSFNLTEANKLSSQYYYDVGRTGNSNYSVTLPSSMRDVKGQFIQNGVAYRIFVMGVSVNSNSYPNTLSGPSQTISLIDTGVTAVSYVSVSDVADSNSGKIFKCSSRKCTMRRKLASIGYSLSGKQVQVYSLCPWRPACRLPITRQ</sequence>
<dbReference type="InterPro" id="IPR012854">
    <property type="entry name" value="Cu_amine_oxidase-like_N"/>
</dbReference>
<evidence type="ECO:0000259" key="2">
    <source>
        <dbReference type="Pfam" id="PF07833"/>
    </source>
</evidence>
<dbReference type="Pfam" id="PF07833">
    <property type="entry name" value="Cu_amine_oxidN1"/>
    <property type="match status" value="1"/>
</dbReference>
<dbReference type="Gene3D" id="3.30.457.10">
    <property type="entry name" value="Copper amine oxidase-like, N-terminal domain"/>
    <property type="match status" value="1"/>
</dbReference>
<proteinExistence type="predicted"/>
<feature type="domain" description="Copper amine oxidase-like N-terminal" evidence="2">
    <location>
        <begin position="32"/>
        <end position="140"/>
    </location>
</feature>
<evidence type="ECO:0000256" key="1">
    <source>
        <dbReference type="SAM" id="SignalP"/>
    </source>
</evidence>
<evidence type="ECO:0000313" key="4">
    <source>
        <dbReference type="Proteomes" id="UP000515679"/>
    </source>
</evidence>
<reference evidence="3 4" key="1">
    <citation type="submission" date="2019-07" db="EMBL/GenBank/DDBJ databases">
        <authorList>
            <person name="Kim J.K."/>
            <person name="Cheong H.-M."/>
            <person name="Choi Y."/>
            <person name="Hwang K.J."/>
            <person name="Lee S."/>
            <person name="Choi C."/>
        </authorList>
    </citation>
    <scope>NUCLEOTIDE SEQUENCE [LARGE SCALE GENOMIC DNA]</scope>
    <source>
        <strain evidence="3 4">KS 22</strain>
    </source>
</reference>
<keyword evidence="1" id="KW-0732">Signal</keyword>
<dbReference type="EMBL" id="CP041969">
    <property type="protein sequence ID" value="QMV42443.1"/>
    <property type="molecule type" value="Genomic_DNA"/>
</dbReference>
<organism evidence="3 4">
    <name type="scientific">Cohnella cholangitidis</name>
    <dbReference type="NCBI Taxonomy" id="2598458"/>
    <lineage>
        <taxon>Bacteria</taxon>
        <taxon>Bacillati</taxon>
        <taxon>Bacillota</taxon>
        <taxon>Bacilli</taxon>
        <taxon>Bacillales</taxon>
        <taxon>Paenibacillaceae</taxon>
        <taxon>Cohnella</taxon>
    </lineage>
</organism>
<dbReference type="AlphaFoldDB" id="A0A7G5BZQ9"/>
<dbReference type="Proteomes" id="UP000515679">
    <property type="component" value="Chromosome"/>
</dbReference>
<protein>
    <submittedName>
        <fullName evidence="3">Copper amine oxidase N-terminal domain-containing protein</fullName>
    </submittedName>
</protein>
<gene>
    <name evidence="3" type="ORF">FPL14_15485</name>
</gene>
<dbReference type="KEGG" id="cchl:FPL14_15485"/>
<name>A0A7G5BZQ9_9BACL</name>
<dbReference type="SUPFAM" id="SSF55383">
    <property type="entry name" value="Copper amine oxidase, domain N"/>
    <property type="match status" value="1"/>
</dbReference>
<dbReference type="RefSeq" id="WP_182298355.1">
    <property type="nucleotide sequence ID" value="NZ_CP041969.1"/>
</dbReference>
<evidence type="ECO:0000313" key="3">
    <source>
        <dbReference type="EMBL" id="QMV42443.1"/>
    </source>
</evidence>
<feature type="chain" id="PRO_5028833492" evidence="1">
    <location>
        <begin position="26"/>
        <end position="589"/>
    </location>
</feature>
<accession>A0A7G5BZQ9</accession>
<dbReference type="InterPro" id="IPR036582">
    <property type="entry name" value="Mao_N_sf"/>
</dbReference>
<keyword evidence="4" id="KW-1185">Reference proteome</keyword>